<name>A0A4P6XLY8_9ASCO</name>
<evidence type="ECO:0000256" key="6">
    <source>
        <dbReference type="PROSITE-ProRule" id="PRU00221"/>
    </source>
</evidence>
<keyword evidence="1 6" id="KW-0853">WD repeat</keyword>
<dbReference type="PROSITE" id="PS00678">
    <property type="entry name" value="WD_REPEATS_1"/>
    <property type="match status" value="2"/>
</dbReference>
<dbReference type="InterPro" id="IPR015943">
    <property type="entry name" value="WD40/YVTN_repeat-like_dom_sf"/>
</dbReference>
<proteinExistence type="inferred from homology"/>
<feature type="repeat" description="WD" evidence="6">
    <location>
        <begin position="190"/>
        <end position="231"/>
    </location>
</feature>
<dbReference type="InterPro" id="IPR045241">
    <property type="entry name" value="Prp46/PLRG1-like"/>
</dbReference>
<dbReference type="CDD" id="cd00200">
    <property type="entry name" value="WD40"/>
    <property type="match status" value="1"/>
</dbReference>
<keyword evidence="7" id="KW-0747">Spliceosome</keyword>
<organism evidence="9 10">
    <name type="scientific">Metschnikowia aff. pulcherrima</name>
    <dbReference type="NCBI Taxonomy" id="2163413"/>
    <lineage>
        <taxon>Eukaryota</taxon>
        <taxon>Fungi</taxon>
        <taxon>Dikarya</taxon>
        <taxon>Ascomycota</taxon>
        <taxon>Saccharomycotina</taxon>
        <taxon>Pichiomycetes</taxon>
        <taxon>Metschnikowiaceae</taxon>
        <taxon>Metschnikowia</taxon>
    </lineage>
</organism>
<evidence type="ECO:0000256" key="2">
    <source>
        <dbReference type="ARBA" id="ARBA00022737"/>
    </source>
</evidence>
<comment type="subunit">
    <text evidence="7">Associated with the spliceosome.</text>
</comment>
<keyword evidence="7" id="KW-0539">Nucleus</keyword>
<dbReference type="GO" id="GO:0000398">
    <property type="term" value="P:mRNA splicing, via spliceosome"/>
    <property type="evidence" value="ECO:0007669"/>
    <property type="project" value="UniProtKB-UniRule"/>
</dbReference>
<accession>A0A4P6XLY8</accession>
<feature type="repeat" description="WD" evidence="6">
    <location>
        <begin position="143"/>
        <end position="177"/>
    </location>
</feature>
<feature type="compositionally biased region" description="Polar residues" evidence="8">
    <location>
        <begin position="68"/>
        <end position="86"/>
    </location>
</feature>
<evidence type="ECO:0000313" key="10">
    <source>
        <dbReference type="Proteomes" id="UP000292447"/>
    </source>
</evidence>
<keyword evidence="7" id="KW-0508">mRNA splicing</keyword>
<comment type="subcellular location">
    <subcellularLocation>
        <location evidence="7">Nucleus</location>
    </subcellularLocation>
</comment>
<protein>
    <recommendedName>
        <fullName evidence="4 7">Pre-mRNA-splicing factor PRP46</fullName>
    </recommendedName>
    <alternativeName>
        <fullName evidence="5 7">Pre-mRNA-processing protein 46</fullName>
    </alternativeName>
</protein>
<evidence type="ECO:0000256" key="5">
    <source>
        <dbReference type="ARBA" id="ARBA00033071"/>
    </source>
</evidence>
<dbReference type="PROSITE" id="PS50294">
    <property type="entry name" value="WD_REPEATS_REGION"/>
    <property type="match status" value="4"/>
</dbReference>
<dbReference type="Gene3D" id="2.130.10.10">
    <property type="entry name" value="YVTN repeat-like/Quinoprotein amine dehydrogenase"/>
    <property type="match status" value="1"/>
</dbReference>
<gene>
    <name evidence="9" type="primary">MPUL0B10420</name>
    <name evidence="9" type="ORF">METSCH_B10420</name>
</gene>
<dbReference type="GO" id="GO:0000974">
    <property type="term" value="C:Prp19 complex"/>
    <property type="evidence" value="ECO:0007669"/>
    <property type="project" value="TreeGrafter"/>
</dbReference>
<dbReference type="Proteomes" id="UP000292447">
    <property type="component" value="Chromosome II"/>
</dbReference>
<feature type="repeat" description="WD" evidence="6">
    <location>
        <begin position="376"/>
        <end position="403"/>
    </location>
</feature>
<dbReference type="InterPro" id="IPR020472">
    <property type="entry name" value="WD40_PAC1"/>
</dbReference>
<dbReference type="InterPro" id="IPR036322">
    <property type="entry name" value="WD40_repeat_dom_sf"/>
</dbReference>
<evidence type="ECO:0000256" key="8">
    <source>
        <dbReference type="SAM" id="MobiDB-lite"/>
    </source>
</evidence>
<evidence type="ECO:0000313" key="9">
    <source>
        <dbReference type="EMBL" id="QBM87829.1"/>
    </source>
</evidence>
<dbReference type="PROSITE" id="PS50082">
    <property type="entry name" value="WD_REPEATS_2"/>
    <property type="match status" value="5"/>
</dbReference>
<evidence type="ECO:0000256" key="7">
    <source>
        <dbReference type="RuleBase" id="RU369036"/>
    </source>
</evidence>
<dbReference type="SUPFAM" id="SSF50978">
    <property type="entry name" value="WD40 repeat-like"/>
    <property type="match status" value="1"/>
</dbReference>
<dbReference type="PANTHER" id="PTHR19923:SF0">
    <property type="entry name" value="PLEIOTROPIC REGULATOR 1"/>
    <property type="match status" value="1"/>
</dbReference>
<comment type="function">
    <text evidence="7">Involved in pre-mRNA splicing and required for cell cycle progression at G2/M.</text>
</comment>
<evidence type="ECO:0000256" key="3">
    <source>
        <dbReference type="ARBA" id="ARBA00025726"/>
    </source>
</evidence>
<feature type="repeat" description="WD" evidence="6">
    <location>
        <begin position="100"/>
        <end position="142"/>
    </location>
</feature>
<dbReference type="InterPro" id="IPR001680">
    <property type="entry name" value="WD40_rpt"/>
</dbReference>
<dbReference type="InterPro" id="IPR019775">
    <property type="entry name" value="WD40_repeat_CS"/>
</dbReference>
<reference evidence="10" key="1">
    <citation type="submission" date="2019-03" db="EMBL/GenBank/DDBJ databases">
        <title>Snf2 controls pulcherriminic acid biosynthesis and connects pigmentation and antifungal activity of the yeast Metschnikowia pulcherrima.</title>
        <authorList>
            <person name="Gore-Lloyd D."/>
            <person name="Sumann I."/>
            <person name="Brachmann A.O."/>
            <person name="Schneeberger K."/>
            <person name="Ortiz-Merino R.A."/>
            <person name="Moreno-Beltran M."/>
            <person name="Schlaefli M."/>
            <person name="Kirner P."/>
            <person name="Santos Kron A."/>
            <person name="Wolfe K.H."/>
            <person name="Piel J."/>
            <person name="Ahrens C.H."/>
            <person name="Henk D."/>
            <person name="Freimoser F.M."/>
        </authorList>
    </citation>
    <scope>NUCLEOTIDE SEQUENCE [LARGE SCALE GENOMIC DNA]</scope>
    <source>
        <strain evidence="10">APC 1.2</strain>
    </source>
</reference>
<dbReference type="GO" id="GO:0071013">
    <property type="term" value="C:catalytic step 2 spliceosome"/>
    <property type="evidence" value="ECO:0007669"/>
    <property type="project" value="TreeGrafter"/>
</dbReference>
<dbReference type="GO" id="GO:0071011">
    <property type="term" value="C:precatalytic spliceosome"/>
    <property type="evidence" value="ECO:0007669"/>
    <property type="project" value="TreeGrafter"/>
</dbReference>
<dbReference type="Pfam" id="PF00400">
    <property type="entry name" value="WD40"/>
    <property type="match status" value="4"/>
</dbReference>
<dbReference type="AlphaFoldDB" id="A0A4P6XLY8"/>
<dbReference type="EMBL" id="CP034457">
    <property type="protein sequence ID" value="QBM87829.1"/>
    <property type="molecule type" value="Genomic_DNA"/>
</dbReference>
<keyword evidence="10" id="KW-1185">Reference proteome</keyword>
<keyword evidence="7" id="KW-0507">mRNA processing</keyword>
<comment type="similarity">
    <text evidence="3 7">Belongs to the WD repeat PRL1/PRL2 family.</text>
</comment>
<dbReference type="PANTHER" id="PTHR19923">
    <property type="entry name" value="WD40 REPEAT PROTEINPRL1/PRL2-RELATED"/>
    <property type="match status" value="1"/>
</dbReference>
<dbReference type="PRINTS" id="PR00320">
    <property type="entry name" value="GPROTEINBRPT"/>
</dbReference>
<dbReference type="SMART" id="SM00320">
    <property type="entry name" value="WD40"/>
    <property type="match status" value="7"/>
</dbReference>
<dbReference type="STRING" id="2163413.A0A4P6XLY8"/>
<feature type="region of interest" description="Disordered" evidence="8">
    <location>
        <begin position="48"/>
        <end position="89"/>
    </location>
</feature>
<feature type="repeat" description="WD" evidence="6">
    <location>
        <begin position="232"/>
        <end position="273"/>
    </location>
</feature>
<evidence type="ECO:0000256" key="4">
    <source>
        <dbReference type="ARBA" id="ARBA00026147"/>
    </source>
</evidence>
<sequence>MQTENEFLPRDDLSEAMYASIKLDAMLSTTNATESTPKDVEMSATDALEAAKEHKRSPDPAKTLHTAKGNTRISQYHGTTPKSPVQSHKRAPWTLRKVLAGAHQGWVRSIAVDPVTNAWFATGGADAQIKVWDLAAGTLKATIPGHIMGVRAITVSSRHPYLFSGSEDKTLRCFDLERTNAPAGCQIRDYHGHVGGIYALALHPELDLLFSAGRDLAIRVWDIRLRTQVMVLTGHRNDVTSLVTQTGEPQICSSSMDLTVKLWDLRMQRAHVTLTHHTKSVRLLQMHPHELTMVLADLSGSIKQWLLPEGRLLHAFSHIDRSRDANIINTLQINPATNELFAGYNDGRMQFFDYELGNLLQETQTTPSPGTDHSIIYASAFDMLGMRLITGENDKSIKIWGAE</sequence>
<evidence type="ECO:0000256" key="1">
    <source>
        <dbReference type="ARBA" id="ARBA00022574"/>
    </source>
</evidence>
<feature type="compositionally biased region" description="Basic and acidic residues" evidence="8">
    <location>
        <begin position="49"/>
        <end position="59"/>
    </location>
</feature>
<keyword evidence="2 7" id="KW-0677">Repeat</keyword>